<evidence type="ECO:0000256" key="1">
    <source>
        <dbReference type="SAM" id="Coils"/>
    </source>
</evidence>
<feature type="transmembrane region" description="Helical" evidence="2">
    <location>
        <begin position="104"/>
        <end position="123"/>
    </location>
</feature>
<keyword evidence="2" id="KW-0812">Transmembrane</keyword>
<protein>
    <submittedName>
        <fullName evidence="3">Uncharacterized protein</fullName>
    </submittedName>
</protein>
<keyword evidence="2" id="KW-0472">Membrane</keyword>
<dbReference type="EMBL" id="CP027116">
    <property type="protein sequence ID" value="AVM24344.1"/>
    <property type="molecule type" value="Genomic_DNA"/>
</dbReference>
<evidence type="ECO:0000256" key="2">
    <source>
        <dbReference type="SAM" id="Phobius"/>
    </source>
</evidence>
<evidence type="ECO:0000313" key="3">
    <source>
        <dbReference type="EMBL" id="AVM24344.1"/>
    </source>
</evidence>
<keyword evidence="1" id="KW-0175">Coiled coil</keyword>
<feature type="coiled-coil region" evidence="1">
    <location>
        <begin position="55"/>
        <end position="89"/>
    </location>
</feature>
<organism evidence="3 4">
    <name type="scientific">Bacillus pumilus</name>
    <name type="common">Bacillus mesentericus</name>
    <dbReference type="NCBI Taxonomy" id="1408"/>
    <lineage>
        <taxon>Bacteria</taxon>
        <taxon>Bacillati</taxon>
        <taxon>Bacillota</taxon>
        <taxon>Bacilli</taxon>
        <taxon>Bacillales</taxon>
        <taxon>Bacillaceae</taxon>
        <taxon>Bacillus</taxon>
    </lineage>
</organism>
<reference evidence="3 4" key="1">
    <citation type="submission" date="2018-02" db="EMBL/GenBank/DDBJ databases">
        <title>The complete genome of two Bacillus pumilus strains from Cuatro Cienegas, Coahuila, Mexico.</title>
        <authorList>
            <person name="Zarza E."/>
            <person name="Alcaraz L.D."/>
            <person name="Aguilar-Salinas B."/>
            <person name="Islas A."/>
            <person name="Olmedo-Alvarez G."/>
        </authorList>
    </citation>
    <scope>NUCLEOTIDE SEQUENCE [LARGE SCALE GENOMIC DNA]</scope>
    <source>
        <strain evidence="3 4">145</strain>
    </source>
</reference>
<dbReference type="RefSeq" id="WP_106037369.1">
    <property type="nucleotide sequence ID" value="NZ_CAXWAH010000030.1"/>
</dbReference>
<sequence length="129" mass="14998">MESNDVHVRISLLEEKSNQQAIQIVKLEDKTNTLNRIEMICEQQLEFNKESQKQSKELTSTLIEMSNNLKNLNKSYEKLDTRVETLERSDSTRKIDPSQFTKDIFYKILPSVAATIIGAYLLYHFGINK</sequence>
<dbReference type="AlphaFoldDB" id="A0AAD0MLB5"/>
<gene>
    <name evidence="3" type="ORF">C5695_11040</name>
</gene>
<dbReference type="Proteomes" id="UP000264960">
    <property type="component" value="Chromosome"/>
</dbReference>
<keyword evidence="2" id="KW-1133">Transmembrane helix</keyword>
<name>A0AAD0MLB5_BACPU</name>
<accession>A0AAD0MLB5</accession>
<proteinExistence type="predicted"/>
<evidence type="ECO:0000313" key="4">
    <source>
        <dbReference type="Proteomes" id="UP000264960"/>
    </source>
</evidence>